<feature type="region of interest" description="Disordered" evidence="1">
    <location>
        <begin position="84"/>
        <end position="121"/>
    </location>
</feature>
<name>A0A2G9G5Z5_9LAMI</name>
<evidence type="ECO:0000313" key="2">
    <source>
        <dbReference type="EMBL" id="PIN00733.1"/>
    </source>
</evidence>
<proteinExistence type="predicted"/>
<dbReference type="PANTHER" id="PTHR34190">
    <property type="entry name" value="EXPRESSED PROTEIN"/>
    <property type="match status" value="1"/>
</dbReference>
<feature type="compositionally biased region" description="Polar residues" evidence="1">
    <location>
        <begin position="89"/>
        <end position="100"/>
    </location>
</feature>
<dbReference type="OrthoDB" id="1225832at2759"/>
<dbReference type="Proteomes" id="UP000231279">
    <property type="component" value="Unassembled WGS sequence"/>
</dbReference>
<dbReference type="PANTHER" id="PTHR34190:SF10">
    <property type="entry name" value="TERNARY COMPLEX FACTOR MIP1 LEUCINE-ZIPPER DOMAIN-CONTAINING PROTEIN"/>
    <property type="match status" value="1"/>
</dbReference>
<protein>
    <submittedName>
        <fullName evidence="2">Uncharacterized protein</fullName>
    </submittedName>
</protein>
<evidence type="ECO:0000313" key="3">
    <source>
        <dbReference type="Proteomes" id="UP000231279"/>
    </source>
</evidence>
<organism evidence="2 3">
    <name type="scientific">Handroanthus impetiginosus</name>
    <dbReference type="NCBI Taxonomy" id="429701"/>
    <lineage>
        <taxon>Eukaryota</taxon>
        <taxon>Viridiplantae</taxon>
        <taxon>Streptophyta</taxon>
        <taxon>Embryophyta</taxon>
        <taxon>Tracheophyta</taxon>
        <taxon>Spermatophyta</taxon>
        <taxon>Magnoliopsida</taxon>
        <taxon>eudicotyledons</taxon>
        <taxon>Gunneridae</taxon>
        <taxon>Pentapetalae</taxon>
        <taxon>asterids</taxon>
        <taxon>lamiids</taxon>
        <taxon>Lamiales</taxon>
        <taxon>Bignoniaceae</taxon>
        <taxon>Crescentiina</taxon>
        <taxon>Tabebuia alliance</taxon>
        <taxon>Handroanthus</taxon>
    </lineage>
</organism>
<reference evidence="3" key="1">
    <citation type="journal article" date="2018" name="Gigascience">
        <title>Genome assembly of the Pink Ipe (Handroanthus impetiginosus, Bignoniaceae), a highly valued, ecologically keystone Neotropical timber forest tree.</title>
        <authorList>
            <person name="Silva-Junior O.B."/>
            <person name="Grattapaglia D."/>
            <person name="Novaes E."/>
            <person name="Collevatti R.G."/>
        </authorList>
    </citation>
    <scope>NUCLEOTIDE SEQUENCE [LARGE SCALE GENOMIC DNA]</scope>
    <source>
        <strain evidence="3">cv. UFG-1</strain>
    </source>
</reference>
<comment type="caution">
    <text evidence="2">The sequence shown here is derived from an EMBL/GenBank/DDBJ whole genome shotgun (WGS) entry which is preliminary data.</text>
</comment>
<dbReference type="AlphaFoldDB" id="A0A2G9G5Z5"/>
<feature type="compositionally biased region" description="Polar residues" evidence="1">
    <location>
        <begin position="111"/>
        <end position="121"/>
    </location>
</feature>
<sequence length="157" mass="18087">MEHDKPQETTSFMPVIPRLDRLDRLLYLLEEKHSLSRRDFSVATKENGEKECKTLSLALEEVQHKGTLMERLTMLENRVLQLSMEMDEGNTSKSSSSTVQAPEKTGKESESSIQEMQAQEGVSCTPGFVREGIAEHKSRGQKRKTTKKWLWLFRLRC</sequence>
<gene>
    <name evidence="2" type="ORF">CDL12_26764</name>
</gene>
<accession>A0A2G9G5Z5</accession>
<evidence type="ECO:0000256" key="1">
    <source>
        <dbReference type="SAM" id="MobiDB-lite"/>
    </source>
</evidence>
<keyword evidence="3" id="KW-1185">Reference proteome</keyword>
<dbReference type="EMBL" id="NKXS01006783">
    <property type="protein sequence ID" value="PIN00733.1"/>
    <property type="molecule type" value="Genomic_DNA"/>
</dbReference>